<evidence type="ECO:0000313" key="1">
    <source>
        <dbReference type="EMBL" id="KPP79494.1"/>
    </source>
</evidence>
<gene>
    <name evidence="1" type="ORF">Z043_100923</name>
</gene>
<proteinExistence type="predicted"/>
<reference evidence="1 2" key="1">
    <citation type="submission" date="2015-08" db="EMBL/GenBank/DDBJ databases">
        <title>The genome of the Asian arowana (Scleropages formosus).</title>
        <authorList>
            <person name="Tan M.H."/>
            <person name="Gan H.M."/>
            <person name="Croft L.J."/>
            <person name="Austin C.M."/>
        </authorList>
    </citation>
    <scope>NUCLEOTIDE SEQUENCE [LARGE SCALE GENOMIC DNA]</scope>
    <source>
        <strain evidence="1">Aro1</strain>
    </source>
</reference>
<dbReference type="EMBL" id="JARO02000193">
    <property type="protein sequence ID" value="KPP79494.1"/>
    <property type="molecule type" value="Genomic_DNA"/>
</dbReference>
<sequence>MSRTLASLRWTKRSSSLGMQVKRRTRYNWRQM</sequence>
<dbReference type="AlphaFoldDB" id="A0A0P7UZ99"/>
<name>A0A0P7UZ99_SCLFO</name>
<dbReference type="Proteomes" id="UP000034805">
    <property type="component" value="Unassembled WGS sequence"/>
</dbReference>
<evidence type="ECO:0000313" key="2">
    <source>
        <dbReference type="Proteomes" id="UP000034805"/>
    </source>
</evidence>
<accession>A0A0P7UZ99</accession>
<protein>
    <submittedName>
        <fullName evidence="1">Uncharacterized protein</fullName>
    </submittedName>
</protein>
<comment type="caution">
    <text evidence="1">The sequence shown here is derived from an EMBL/GenBank/DDBJ whole genome shotgun (WGS) entry which is preliminary data.</text>
</comment>
<organism evidence="1 2">
    <name type="scientific">Scleropages formosus</name>
    <name type="common">Asian bonytongue</name>
    <name type="synonym">Osteoglossum formosum</name>
    <dbReference type="NCBI Taxonomy" id="113540"/>
    <lineage>
        <taxon>Eukaryota</taxon>
        <taxon>Metazoa</taxon>
        <taxon>Chordata</taxon>
        <taxon>Craniata</taxon>
        <taxon>Vertebrata</taxon>
        <taxon>Euteleostomi</taxon>
        <taxon>Actinopterygii</taxon>
        <taxon>Neopterygii</taxon>
        <taxon>Teleostei</taxon>
        <taxon>Osteoglossocephala</taxon>
        <taxon>Osteoglossomorpha</taxon>
        <taxon>Osteoglossiformes</taxon>
        <taxon>Osteoglossidae</taxon>
        <taxon>Scleropages</taxon>
    </lineage>
</organism>